<dbReference type="AlphaFoldDB" id="A0A8J3RL31"/>
<evidence type="ECO:0000313" key="3">
    <source>
        <dbReference type="EMBL" id="GIH75594.1"/>
    </source>
</evidence>
<accession>A0A8J3RL31</accession>
<feature type="region of interest" description="Disordered" evidence="2">
    <location>
        <begin position="324"/>
        <end position="363"/>
    </location>
</feature>
<feature type="coiled-coil region" evidence="1">
    <location>
        <begin position="33"/>
        <end position="67"/>
    </location>
</feature>
<organism evidence="3 4">
    <name type="scientific">Planobispora longispora</name>
    <dbReference type="NCBI Taxonomy" id="28887"/>
    <lineage>
        <taxon>Bacteria</taxon>
        <taxon>Bacillati</taxon>
        <taxon>Actinomycetota</taxon>
        <taxon>Actinomycetes</taxon>
        <taxon>Streptosporangiales</taxon>
        <taxon>Streptosporangiaceae</taxon>
        <taxon>Planobispora</taxon>
    </lineage>
</organism>
<proteinExistence type="predicted"/>
<keyword evidence="4" id="KW-1185">Reference proteome</keyword>
<gene>
    <name evidence="3" type="ORF">Plo01_20230</name>
</gene>
<feature type="region of interest" description="Disordered" evidence="2">
    <location>
        <begin position="200"/>
        <end position="237"/>
    </location>
</feature>
<keyword evidence="1" id="KW-0175">Coiled coil</keyword>
<sequence>MTNQHESFPDLMHEDSFEVVMRGYSRRQVHDYMIRTRNQIRDLEERVARAIDQAEQGRLELAEARRRLSEAPQDYDELGQRLSQILKLAEEEAAAKREVAATEATKVRDDAATEADRMLAVAREHAESVVSSAQQEAERMLTSARERAEGILSSAQQEAERRVGEATANAEQMLAQAGNDAEEKLNAARMEADETLRSARAESEATLTSARAEAEATLTSARSEAHATLTSAQQRASVLDESTGRRVTYLTDTHREVMRRLNEMGAVIGDLIQREGVAGPLIDEDAVLPSAPVPAAIAPAAVAAVAPAPQSAPEVDVEAVRVIVEDEEDGTRTPAHGRPAAADDTDVTLEPARDDDEELATRK</sequence>
<name>A0A8J3RL31_9ACTN</name>
<dbReference type="Proteomes" id="UP000616724">
    <property type="component" value="Unassembled WGS sequence"/>
</dbReference>
<evidence type="ECO:0008006" key="5">
    <source>
        <dbReference type="Google" id="ProtNLM"/>
    </source>
</evidence>
<dbReference type="PANTHER" id="PTHR35794">
    <property type="entry name" value="CELL DIVISION PROTEIN DIVIVA"/>
    <property type="match status" value="1"/>
</dbReference>
<reference evidence="3 4" key="1">
    <citation type="submission" date="2021-01" db="EMBL/GenBank/DDBJ databases">
        <title>Whole genome shotgun sequence of Planobispora longispora NBRC 13918.</title>
        <authorList>
            <person name="Komaki H."/>
            <person name="Tamura T."/>
        </authorList>
    </citation>
    <scope>NUCLEOTIDE SEQUENCE [LARGE SCALE GENOMIC DNA]</scope>
    <source>
        <strain evidence="3 4">NBRC 13918</strain>
    </source>
</reference>
<evidence type="ECO:0000256" key="2">
    <source>
        <dbReference type="SAM" id="MobiDB-lite"/>
    </source>
</evidence>
<comment type="caution">
    <text evidence="3">The sequence shown here is derived from an EMBL/GenBank/DDBJ whole genome shotgun (WGS) entry which is preliminary data.</text>
</comment>
<feature type="compositionally biased region" description="Acidic residues" evidence="2">
    <location>
        <begin position="343"/>
        <end position="363"/>
    </location>
</feature>
<evidence type="ECO:0000256" key="1">
    <source>
        <dbReference type="SAM" id="Coils"/>
    </source>
</evidence>
<dbReference type="InterPro" id="IPR007793">
    <property type="entry name" value="DivIVA_fam"/>
</dbReference>
<dbReference type="EMBL" id="BOOH01000017">
    <property type="protein sequence ID" value="GIH75594.1"/>
    <property type="molecule type" value="Genomic_DNA"/>
</dbReference>
<dbReference type="PANTHER" id="PTHR35794:SF2">
    <property type="entry name" value="CELL DIVISION PROTEIN DIVIVA"/>
    <property type="match status" value="1"/>
</dbReference>
<feature type="compositionally biased region" description="Polar residues" evidence="2">
    <location>
        <begin position="217"/>
        <end position="236"/>
    </location>
</feature>
<protein>
    <recommendedName>
        <fullName evidence="5">Cellulose-binding protein</fullName>
    </recommendedName>
</protein>
<dbReference type="RefSeq" id="WP_203890270.1">
    <property type="nucleotide sequence ID" value="NZ_BOOH01000017.1"/>
</dbReference>
<evidence type="ECO:0000313" key="4">
    <source>
        <dbReference type="Proteomes" id="UP000616724"/>
    </source>
</evidence>